<dbReference type="SUPFAM" id="SSF50475">
    <property type="entry name" value="FMN-binding split barrel"/>
    <property type="match status" value="1"/>
</dbReference>
<dbReference type="PANTHER" id="PTHR33798:SF5">
    <property type="entry name" value="FLAVIN REDUCTASE LIKE DOMAIN-CONTAINING PROTEIN"/>
    <property type="match status" value="1"/>
</dbReference>
<evidence type="ECO:0000256" key="2">
    <source>
        <dbReference type="ARBA" id="ARBA00022630"/>
    </source>
</evidence>
<dbReference type="SMART" id="SM00903">
    <property type="entry name" value="Flavin_Reduct"/>
    <property type="match status" value="1"/>
</dbReference>
<dbReference type="Gene3D" id="2.30.110.10">
    <property type="entry name" value="Electron Transport, Fmn-binding Protein, Chain A"/>
    <property type="match status" value="1"/>
</dbReference>
<keyword evidence="2" id="KW-0285">Flavoprotein</keyword>
<dbReference type="InterPro" id="IPR002563">
    <property type="entry name" value="Flavin_Rdtase-like_dom"/>
</dbReference>
<proteinExistence type="inferred from homology"/>
<evidence type="ECO:0000256" key="1">
    <source>
        <dbReference type="ARBA" id="ARBA00001917"/>
    </source>
</evidence>
<dbReference type="EMBL" id="JADXDR010000053">
    <property type="protein sequence ID" value="KAI7842377.1"/>
    <property type="molecule type" value="Genomic_DNA"/>
</dbReference>
<evidence type="ECO:0000313" key="7">
    <source>
        <dbReference type="EMBL" id="KAI7842377.1"/>
    </source>
</evidence>
<evidence type="ECO:0000256" key="5">
    <source>
        <dbReference type="SAM" id="MobiDB-lite"/>
    </source>
</evidence>
<evidence type="ECO:0000259" key="6">
    <source>
        <dbReference type="SMART" id="SM00903"/>
    </source>
</evidence>
<protein>
    <recommendedName>
        <fullName evidence="6">Flavin reductase like domain-containing protein</fullName>
    </recommendedName>
</protein>
<dbReference type="Pfam" id="PF01613">
    <property type="entry name" value="Flavin_Reduct"/>
    <property type="match status" value="1"/>
</dbReference>
<feature type="region of interest" description="Disordered" evidence="5">
    <location>
        <begin position="201"/>
        <end position="220"/>
    </location>
</feature>
<dbReference type="AlphaFoldDB" id="A0AAD5H7J7"/>
<reference evidence="7" key="1">
    <citation type="submission" date="2020-11" db="EMBL/GenBank/DDBJ databases">
        <title>Chlorella ohadii genome sequencing and assembly.</title>
        <authorList>
            <person name="Murik O."/>
            <person name="Treves H."/>
            <person name="Kedem I."/>
            <person name="Shotland Y."/>
            <person name="Kaplan A."/>
        </authorList>
    </citation>
    <scope>NUCLEOTIDE SEQUENCE</scope>
    <source>
        <strain evidence="7">1</strain>
    </source>
</reference>
<evidence type="ECO:0000256" key="3">
    <source>
        <dbReference type="ARBA" id="ARBA00022643"/>
    </source>
</evidence>
<organism evidence="7 8">
    <name type="scientific">Chlorella ohadii</name>
    <dbReference type="NCBI Taxonomy" id="2649997"/>
    <lineage>
        <taxon>Eukaryota</taxon>
        <taxon>Viridiplantae</taxon>
        <taxon>Chlorophyta</taxon>
        <taxon>core chlorophytes</taxon>
        <taxon>Trebouxiophyceae</taxon>
        <taxon>Chlorellales</taxon>
        <taxon>Chlorellaceae</taxon>
        <taxon>Chlorella clade</taxon>
        <taxon>Chlorella</taxon>
    </lineage>
</organism>
<sequence>MHTVDPSQLPGDVLYPLIISAIVPRPIAFVSTQSSSGLGNLAPFSYFNVMAHNPPHVCIGFAASRLRPHGRKDTLHNLLETGEFVVNIMSDWFIEAANYCCGNFDYGEDEMELSGLTPLPSLKVKPPRVKESAVHMECQLRHSYEVKDGKGAVTGTIVIGEVVMMHVHEGVAGRSPSGKLVVSMQHYQPISRLGGNTYGRTSGLFDLPRPDRDPVSQEKLQYTSKASTAALYG</sequence>
<feature type="domain" description="Flavin reductase like" evidence="6">
    <location>
        <begin position="20"/>
        <end position="177"/>
    </location>
</feature>
<comment type="cofactor">
    <cofactor evidence="1">
        <name>FMN</name>
        <dbReference type="ChEBI" id="CHEBI:58210"/>
    </cofactor>
</comment>
<dbReference type="PANTHER" id="PTHR33798">
    <property type="entry name" value="FLAVOPROTEIN OXYGENASE"/>
    <property type="match status" value="1"/>
</dbReference>
<comment type="similarity">
    <text evidence="4">Belongs to the flavoredoxin family.</text>
</comment>
<comment type="caution">
    <text evidence="7">The sequence shown here is derived from an EMBL/GenBank/DDBJ whole genome shotgun (WGS) entry which is preliminary data.</text>
</comment>
<dbReference type="GO" id="GO:0010181">
    <property type="term" value="F:FMN binding"/>
    <property type="evidence" value="ECO:0007669"/>
    <property type="project" value="InterPro"/>
</dbReference>
<dbReference type="Proteomes" id="UP001205105">
    <property type="component" value="Unassembled WGS sequence"/>
</dbReference>
<evidence type="ECO:0000256" key="4">
    <source>
        <dbReference type="ARBA" id="ARBA00038054"/>
    </source>
</evidence>
<evidence type="ECO:0000313" key="8">
    <source>
        <dbReference type="Proteomes" id="UP001205105"/>
    </source>
</evidence>
<accession>A0AAD5H7J7</accession>
<keyword evidence="3" id="KW-0288">FMN</keyword>
<name>A0AAD5H7J7_9CHLO</name>
<gene>
    <name evidence="7" type="ORF">COHA_004016</name>
</gene>
<dbReference type="InterPro" id="IPR012349">
    <property type="entry name" value="Split_barrel_FMN-bd"/>
</dbReference>
<keyword evidence="8" id="KW-1185">Reference proteome</keyword>